<dbReference type="EMBL" id="LR797252">
    <property type="protein sequence ID" value="CAB4196860.1"/>
    <property type="molecule type" value="Genomic_DNA"/>
</dbReference>
<name>A0A6J5RH88_9CAUD</name>
<dbReference type="SMART" id="SM00507">
    <property type="entry name" value="HNHc"/>
    <property type="match status" value="1"/>
</dbReference>
<protein>
    <submittedName>
        <fullName evidence="2">HNHc domain containing protein</fullName>
    </submittedName>
</protein>
<dbReference type="Gene3D" id="1.10.30.50">
    <property type="match status" value="1"/>
</dbReference>
<dbReference type="Pfam" id="PF01844">
    <property type="entry name" value="HNH"/>
    <property type="match status" value="1"/>
</dbReference>
<dbReference type="GO" id="GO:0008270">
    <property type="term" value="F:zinc ion binding"/>
    <property type="evidence" value="ECO:0007669"/>
    <property type="project" value="InterPro"/>
</dbReference>
<dbReference type="CDD" id="cd00085">
    <property type="entry name" value="HNHc"/>
    <property type="match status" value="1"/>
</dbReference>
<evidence type="ECO:0000313" key="2">
    <source>
        <dbReference type="EMBL" id="CAB4196860.1"/>
    </source>
</evidence>
<proteinExistence type="predicted"/>
<sequence>MSEKKQLIRQQFRDACFKRDKFCCAKCGFKSSKENVEKELDAHHIQSRKDMPSGGYVPENGISLCSECHLKAEEFYTTGLAITGYSINELFNTIGSSLEVAINASKKLK</sequence>
<accession>A0A6J5RH88</accession>
<reference evidence="2" key="1">
    <citation type="submission" date="2020-05" db="EMBL/GenBank/DDBJ databases">
        <authorList>
            <person name="Chiriac C."/>
            <person name="Salcher M."/>
            <person name="Ghai R."/>
            <person name="Kavagutti S V."/>
        </authorList>
    </citation>
    <scope>NUCLEOTIDE SEQUENCE</scope>
</reference>
<dbReference type="GO" id="GO:0004519">
    <property type="term" value="F:endonuclease activity"/>
    <property type="evidence" value="ECO:0007669"/>
    <property type="project" value="InterPro"/>
</dbReference>
<feature type="domain" description="HNH nuclease" evidence="1">
    <location>
        <begin position="11"/>
        <end position="70"/>
    </location>
</feature>
<dbReference type="InterPro" id="IPR003615">
    <property type="entry name" value="HNH_nuc"/>
</dbReference>
<gene>
    <name evidence="2" type="ORF">UFOVP1290_380</name>
</gene>
<organism evidence="2">
    <name type="scientific">uncultured Caudovirales phage</name>
    <dbReference type="NCBI Taxonomy" id="2100421"/>
    <lineage>
        <taxon>Viruses</taxon>
        <taxon>Duplodnaviria</taxon>
        <taxon>Heunggongvirae</taxon>
        <taxon>Uroviricota</taxon>
        <taxon>Caudoviricetes</taxon>
        <taxon>Peduoviridae</taxon>
        <taxon>Maltschvirus</taxon>
        <taxon>Maltschvirus maltsch</taxon>
    </lineage>
</organism>
<evidence type="ECO:0000259" key="1">
    <source>
        <dbReference type="SMART" id="SM00507"/>
    </source>
</evidence>
<dbReference type="InterPro" id="IPR002711">
    <property type="entry name" value="HNH"/>
</dbReference>
<dbReference type="GO" id="GO:0003676">
    <property type="term" value="F:nucleic acid binding"/>
    <property type="evidence" value="ECO:0007669"/>
    <property type="project" value="InterPro"/>
</dbReference>